<dbReference type="PANTHER" id="PTHR31793">
    <property type="entry name" value="4-HYDROXYBENZOYL-COA THIOESTERASE FAMILY MEMBER"/>
    <property type="match status" value="1"/>
</dbReference>
<evidence type="ECO:0008006" key="5">
    <source>
        <dbReference type="Google" id="ProtNLM"/>
    </source>
</evidence>
<dbReference type="Gene3D" id="3.10.129.10">
    <property type="entry name" value="Hotdog Thioesterase"/>
    <property type="match status" value="1"/>
</dbReference>
<dbReference type="STRING" id="869279.SE15_03585"/>
<protein>
    <recommendedName>
        <fullName evidence="5">Thioesterase</fullName>
    </recommendedName>
</protein>
<dbReference type="Pfam" id="PF13279">
    <property type="entry name" value="4HBT_2"/>
    <property type="match status" value="1"/>
</dbReference>
<organism evidence="3 4">
    <name type="scientific">Thermanaerothrix daxensis</name>
    <dbReference type="NCBI Taxonomy" id="869279"/>
    <lineage>
        <taxon>Bacteria</taxon>
        <taxon>Bacillati</taxon>
        <taxon>Chloroflexota</taxon>
        <taxon>Anaerolineae</taxon>
        <taxon>Anaerolineales</taxon>
        <taxon>Anaerolineaceae</taxon>
        <taxon>Thermanaerothrix</taxon>
    </lineage>
</organism>
<reference evidence="3 4" key="1">
    <citation type="submission" date="2015-07" db="EMBL/GenBank/DDBJ databases">
        <title>Whole genome sequence of Thermanaerothrix daxensis DSM 23592.</title>
        <authorList>
            <person name="Hemp J."/>
            <person name="Ward L.M."/>
            <person name="Pace L.A."/>
            <person name="Fischer W.W."/>
        </authorList>
    </citation>
    <scope>NUCLEOTIDE SEQUENCE [LARGE SCALE GENOMIC DNA]</scope>
    <source>
        <strain evidence="3 4">GNS-1</strain>
    </source>
</reference>
<dbReference type="CDD" id="cd00586">
    <property type="entry name" value="4HBT"/>
    <property type="match status" value="1"/>
</dbReference>
<dbReference type="RefSeq" id="WP_054520717.1">
    <property type="nucleotide sequence ID" value="NZ_LGKO01000002.1"/>
</dbReference>
<dbReference type="SUPFAM" id="SSF54637">
    <property type="entry name" value="Thioesterase/thiol ester dehydrase-isomerase"/>
    <property type="match status" value="1"/>
</dbReference>
<evidence type="ECO:0000313" key="4">
    <source>
        <dbReference type="Proteomes" id="UP000050544"/>
    </source>
</evidence>
<dbReference type="AlphaFoldDB" id="A0A0P6Y478"/>
<evidence type="ECO:0000313" key="3">
    <source>
        <dbReference type="EMBL" id="KPL84243.1"/>
    </source>
</evidence>
<comment type="similarity">
    <text evidence="1">Belongs to the 4-hydroxybenzoyl-CoA thioesterase family.</text>
</comment>
<dbReference type="InterPro" id="IPR050563">
    <property type="entry name" value="4-hydroxybenzoyl-CoA_TE"/>
</dbReference>
<comment type="caution">
    <text evidence="3">The sequence shown here is derived from an EMBL/GenBank/DDBJ whole genome shotgun (WGS) entry which is preliminary data.</text>
</comment>
<dbReference type="Proteomes" id="UP000050544">
    <property type="component" value="Unassembled WGS sequence"/>
</dbReference>
<dbReference type="InterPro" id="IPR029069">
    <property type="entry name" value="HotDog_dom_sf"/>
</dbReference>
<keyword evidence="2" id="KW-0378">Hydrolase</keyword>
<gene>
    <name evidence="3" type="ORF">SE15_03585</name>
</gene>
<dbReference type="OrthoDB" id="9799036at2"/>
<dbReference type="EMBL" id="LGKO01000002">
    <property type="protein sequence ID" value="KPL84243.1"/>
    <property type="molecule type" value="Genomic_DNA"/>
</dbReference>
<dbReference type="GO" id="GO:0047617">
    <property type="term" value="F:fatty acyl-CoA hydrolase activity"/>
    <property type="evidence" value="ECO:0007669"/>
    <property type="project" value="TreeGrafter"/>
</dbReference>
<name>A0A0P6Y478_9CHLR</name>
<dbReference type="PATRIC" id="fig|869279.4.peg.728"/>
<keyword evidence="4" id="KW-1185">Reference proteome</keyword>
<evidence type="ECO:0000256" key="2">
    <source>
        <dbReference type="ARBA" id="ARBA00022801"/>
    </source>
</evidence>
<sequence length="145" mass="16597">MSETFRFYYPIQVRYGDLDPQWHVNNARFLTYLEQARLAYLIHLGLFDGHSFLDLGLIVADIHIAYRAPIALMEELRVGVKTVRLGQKSLKMAYVIENPSSGQVKAQAEVVMVAYDYHRQVSVPLSPHWREVIAAFEGIPEYAEG</sequence>
<dbReference type="PANTHER" id="PTHR31793:SF27">
    <property type="entry name" value="NOVEL THIOESTERASE SUPERFAMILY DOMAIN AND SAPOSIN A-TYPE DOMAIN CONTAINING PROTEIN (0610012H03RIK)"/>
    <property type="match status" value="1"/>
</dbReference>
<proteinExistence type="inferred from homology"/>
<accession>A0A0P6Y478</accession>
<evidence type="ECO:0000256" key="1">
    <source>
        <dbReference type="ARBA" id="ARBA00005953"/>
    </source>
</evidence>